<dbReference type="Gene3D" id="2.40.400.10">
    <property type="entry name" value="Acetoacetate decarboxylase-like"/>
    <property type="match status" value="1"/>
</dbReference>
<protein>
    <recommendedName>
        <fullName evidence="4">Acetoacetate decarboxylase</fullName>
    </recommendedName>
</protein>
<dbReference type="KEGG" id="hch:HCH_00977"/>
<dbReference type="HOGENOM" id="CLU_1080797_0_0_6"/>
<dbReference type="OrthoDB" id="1633687at2"/>
<dbReference type="Pfam" id="PF06314">
    <property type="entry name" value="ADC"/>
    <property type="match status" value="1"/>
</dbReference>
<feature type="region of interest" description="Disordered" evidence="1">
    <location>
        <begin position="1"/>
        <end position="20"/>
    </location>
</feature>
<dbReference type="STRING" id="349521.HCH_00977"/>
<dbReference type="EMBL" id="CP000155">
    <property type="protein sequence ID" value="ABC27864.1"/>
    <property type="molecule type" value="Genomic_DNA"/>
</dbReference>
<dbReference type="InterPro" id="IPR010451">
    <property type="entry name" value="Acetoacetate_decarboxylase"/>
</dbReference>
<dbReference type="GO" id="GO:0016829">
    <property type="term" value="F:lyase activity"/>
    <property type="evidence" value="ECO:0007669"/>
    <property type="project" value="InterPro"/>
</dbReference>
<keyword evidence="3" id="KW-1185">Reference proteome</keyword>
<dbReference type="InterPro" id="IPR023375">
    <property type="entry name" value="ADC_dom_sf"/>
</dbReference>
<gene>
    <name evidence="2" type="ordered locus">HCH_00977</name>
</gene>
<dbReference type="SUPFAM" id="SSF160104">
    <property type="entry name" value="Acetoacetate decarboxylase-like"/>
    <property type="match status" value="1"/>
</dbReference>
<feature type="compositionally biased region" description="Polar residues" evidence="1">
    <location>
        <begin position="9"/>
        <end position="20"/>
    </location>
</feature>
<dbReference type="RefSeq" id="WP_011394939.1">
    <property type="nucleotide sequence ID" value="NC_007645.1"/>
</dbReference>
<accession>Q2SNB0</accession>
<proteinExistence type="predicted"/>
<dbReference type="eggNOG" id="COG4689">
    <property type="taxonomic scope" value="Bacteria"/>
</dbReference>
<organism evidence="2 3">
    <name type="scientific">Hahella chejuensis (strain KCTC 2396)</name>
    <dbReference type="NCBI Taxonomy" id="349521"/>
    <lineage>
        <taxon>Bacteria</taxon>
        <taxon>Pseudomonadati</taxon>
        <taxon>Pseudomonadota</taxon>
        <taxon>Gammaproteobacteria</taxon>
        <taxon>Oceanospirillales</taxon>
        <taxon>Hahellaceae</taxon>
        <taxon>Hahella</taxon>
    </lineage>
</organism>
<dbReference type="Proteomes" id="UP000000238">
    <property type="component" value="Chromosome"/>
</dbReference>
<reference evidence="2 3" key="1">
    <citation type="journal article" date="2005" name="Nucleic Acids Res.">
        <title>Genomic blueprint of Hahella chejuensis, a marine microbe producing an algicidal agent.</title>
        <authorList>
            <person name="Jeong H."/>
            <person name="Yim J.H."/>
            <person name="Lee C."/>
            <person name="Choi S.-H."/>
            <person name="Park Y.K."/>
            <person name="Yoon S.H."/>
            <person name="Hur C.-G."/>
            <person name="Kang H.-Y."/>
            <person name="Kim D."/>
            <person name="Lee H.H."/>
            <person name="Park K.H."/>
            <person name="Park S.-H."/>
            <person name="Park H.-S."/>
            <person name="Lee H.K."/>
            <person name="Oh T.K."/>
            <person name="Kim J.F."/>
        </authorList>
    </citation>
    <scope>NUCLEOTIDE SEQUENCE [LARGE SCALE GENOMIC DNA]</scope>
    <source>
        <strain evidence="2 3">KCTC 2396</strain>
    </source>
</reference>
<evidence type="ECO:0000256" key="1">
    <source>
        <dbReference type="SAM" id="MobiDB-lite"/>
    </source>
</evidence>
<evidence type="ECO:0008006" key="4">
    <source>
        <dbReference type="Google" id="ProtNLM"/>
    </source>
</evidence>
<dbReference type="AlphaFoldDB" id="Q2SNB0"/>
<name>Q2SNB0_HAHCH</name>
<sequence>MTGVKLGLTTPTPMPSTDKSALSASINYRDSACINAFFPVSVEAATSLLKGSGLKPAFALGSHTLVVVSIYEHKRCAIGAHKEAGLVIPVLPEGESLPLSNVLDLYLPINQRRIGFFPLDLPVTSESALSTGRELWGLPRFPAEITLASQRRQIHAQVRSDGETLFTLTGETLPGIPVIPVNLLIYTQVERHLTKTKVRLKGFGKLYPAGTVRLTVGETDHPMTEHLTRLGLDEKSPALVMRAERLQMLMEPAARID</sequence>
<evidence type="ECO:0000313" key="2">
    <source>
        <dbReference type="EMBL" id="ABC27864.1"/>
    </source>
</evidence>
<evidence type="ECO:0000313" key="3">
    <source>
        <dbReference type="Proteomes" id="UP000000238"/>
    </source>
</evidence>